<dbReference type="Pfam" id="PF20268">
    <property type="entry name" value="SBDS_C"/>
    <property type="match status" value="1"/>
</dbReference>
<keyword evidence="4" id="KW-0963">Cytoplasm</keyword>
<evidence type="ECO:0000256" key="3">
    <source>
        <dbReference type="ARBA" id="ARBA00007433"/>
    </source>
</evidence>
<sequence length="367" mass="41478">MGRDMLQANKRIGQPVGQVLMTNVAVVRLRRNGKRFEIACYKNKVLNWRNGVETDIDEVLQIAKVYENVSKVDTRLHGKFARKSDWAAAFAVQEEEEACRIILEQGELQVAQGERKAQVENTFRDIATIVADKCVNPNSNRPYPFSVIERLMKEIHYAVIPNRSAKQQALEVIKRLQDHIPISRAKMKVQVTTSSVALKKIKAKLVLEEGTEVLEETWTEPARLVVLIYPGSYRVVDALVQEHSKGQGSLEVIELSVHEEGEHNIDDEISKNTERLGISSDRPPAAPVGTSTPVAPVGEKKSRQCSTCGGDFGDDMQKYREHFRSEWHRYNLKLKALKKPVIDEAAFNELDAEDVKKFFASLTEQQS</sequence>
<dbReference type="InterPro" id="IPR039100">
    <property type="entry name" value="Sdo1/SBDS-like"/>
</dbReference>
<keyword evidence="13" id="KW-1185">Reference proteome</keyword>
<accession>A0AAV2ZCT3</accession>
<dbReference type="Pfam" id="PF01172">
    <property type="entry name" value="SBDS_N"/>
    <property type="match status" value="1"/>
</dbReference>
<dbReference type="Proteomes" id="UP001146120">
    <property type="component" value="Unassembled WGS sequence"/>
</dbReference>
<protein>
    <submittedName>
        <fullName evidence="12">Uncharacterized protein</fullName>
    </submittedName>
</protein>
<comment type="similarity">
    <text evidence="3">Belongs to the SDO1/SBDS family.</text>
</comment>
<dbReference type="FunFam" id="1.10.10.900:FF:000001">
    <property type="entry name" value="SBDS, ribosome maturation factor"/>
    <property type="match status" value="1"/>
</dbReference>
<proteinExistence type="inferred from homology"/>
<dbReference type="GO" id="GO:0005634">
    <property type="term" value="C:nucleus"/>
    <property type="evidence" value="ECO:0007669"/>
    <property type="project" value="UniProtKB-SubCell"/>
</dbReference>
<dbReference type="PANTHER" id="PTHR10927:SF1">
    <property type="entry name" value="RIBOSOME MATURATION PROTEIN SBDS"/>
    <property type="match status" value="1"/>
</dbReference>
<dbReference type="InterPro" id="IPR036786">
    <property type="entry name" value="Ribosome_mat_SBDS_N_sf"/>
</dbReference>
<keyword evidence="6" id="KW-0539">Nucleus</keyword>
<name>A0AAV2ZCT3_9STRA</name>
<evidence type="ECO:0000313" key="13">
    <source>
        <dbReference type="Proteomes" id="UP001146120"/>
    </source>
</evidence>
<evidence type="ECO:0000256" key="8">
    <source>
        <dbReference type="SAM" id="MobiDB-lite"/>
    </source>
</evidence>
<evidence type="ECO:0000313" key="12">
    <source>
        <dbReference type="EMBL" id="DBA04101.1"/>
    </source>
</evidence>
<dbReference type="NCBIfam" id="TIGR00291">
    <property type="entry name" value="RNA_SBDS"/>
    <property type="match status" value="1"/>
</dbReference>
<dbReference type="Pfam" id="PF09377">
    <property type="entry name" value="SBDS_domain_II"/>
    <property type="match status" value="1"/>
</dbReference>
<evidence type="ECO:0000256" key="4">
    <source>
        <dbReference type="ARBA" id="ARBA00022490"/>
    </source>
</evidence>
<evidence type="ECO:0000256" key="1">
    <source>
        <dbReference type="ARBA" id="ARBA00004123"/>
    </source>
</evidence>
<dbReference type="GO" id="GO:0042256">
    <property type="term" value="P:cytosolic ribosome assembly"/>
    <property type="evidence" value="ECO:0007669"/>
    <property type="project" value="InterPro"/>
</dbReference>
<dbReference type="InterPro" id="IPR002140">
    <property type="entry name" value="Sdo1/SBDS"/>
</dbReference>
<evidence type="ECO:0000256" key="2">
    <source>
        <dbReference type="ARBA" id="ARBA00004496"/>
    </source>
</evidence>
<dbReference type="Gene3D" id="1.10.10.900">
    <property type="entry name" value="SBDS protein C-terminal domain, subdomain 1"/>
    <property type="match status" value="1"/>
</dbReference>
<evidence type="ECO:0000256" key="7">
    <source>
        <dbReference type="ARBA" id="ARBA00049708"/>
    </source>
</evidence>
<comment type="subunit">
    <text evidence="7">Associates with the 60S ribosomal subunit.</text>
</comment>
<dbReference type="InterPro" id="IPR019783">
    <property type="entry name" value="SDO1/SBDS_N"/>
</dbReference>
<feature type="domain" description="Ribosome maturation protein SDO1/SBDS N-terminal" evidence="9">
    <location>
        <begin position="23"/>
        <end position="116"/>
    </location>
</feature>
<dbReference type="SUPFAM" id="SSF89895">
    <property type="entry name" value="FYSH domain"/>
    <property type="match status" value="1"/>
</dbReference>
<dbReference type="InterPro" id="IPR018978">
    <property type="entry name" value="SDO1/SBDS_central"/>
</dbReference>
<dbReference type="Gene3D" id="3.30.1250.10">
    <property type="entry name" value="Ribosome maturation protein SBDS, N-terminal domain"/>
    <property type="match status" value="1"/>
</dbReference>
<evidence type="ECO:0000256" key="6">
    <source>
        <dbReference type="ARBA" id="ARBA00023242"/>
    </source>
</evidence>
<feature type="domain" description="Ribosome maturation protein SDO1/SBDS central" evidence="10">
    <location>
        <begin position="124"/>
        <end position="185"/>
    </location>
</feature>
<feature type="domain" description="Ribosome maturation protein SDO1/SBDS C-terminal" evidence="11">
    <location>
        <begin position="187"/>
        <end position="255"/>
    </location>
</feature>
<dbReference type="InterPro" id="IPR037188">
    <property type="entry name" value="Sdo1/SBDS_central_sf"/>
</dbReference>
<reference evidence="12" key="1">
    <citation type="submission" date="2022-11" db="EMBL/GenBank/DDBJ databases">
        <authorList>
            <person name="Morgan W.R."/>
            <person name="Tartar A."/>
        </authorList>
    </citation>
    <scope>NUCLEOTIDE SEQUENCE</scope>
    <source>
        <strain evidence="12">ARSEF 373</strain>
    </source>
</reference>
<dbReference type="InterPro" id="IPR046928">
    <property type="entry name" value="SDO1/SBDS_C"/>
</dbReference>
<dbReference type="PANTHER" id="PTHR10927">
    <property type="entry name" value="RIBOSOME MATURATION PROTEIN SBDS"/>
    <property type="match status" value="1"/>
</dbReference>
<evidence type="ECO:0000259" key="11">
    <source>
        <dbReference type="Pfam" id="PF20268"/>
    </source>
</evidence>
<evidence type="ECO:0000259" key="9">
    <source>
        <dbReference type="Pfam" id="PF01172"/>
    </source>
</evidence>
<dbReference type="EMBL" id="DAKRPA010000012">
    <property type="protein sequence ID" value="DBA04101.1"/>
    <property type="molecule type" value="Genomic_DNA"/>
</dbReference>
<evidence type="ECO:0000259" key="10">
    <source>
        <dbReference type="Pfam" id="PF09377"/>
    </source>
</evidence>
<dbReference type="SUPFAM" id="SSF109728">
    <property type="entry name" value="Hypothetical protein AF0491, middle domain"/>
    <property type="match status" value="1"/>
</dbReference>
<reference evidence="12" key="2">
    <citation type="journal article" date="2023" name="Microbiol Resour">
        <title>Decontamination and Annotation of the Draft Genome Sequence of the Oomycete Lagenidium giganteum ARSEF 373.</title>
        <authorList>
            <person name="Morgan W.R."/>
            <person name="Tartar A."/>
        </authorList>
    </citation>
    <scope>NUCLEOTIDE SEQUENCE</scope>
    <source>
        <strain evidence="12">ARSEF 373</strain>
    </source>
</reference>
<gene>
    <name evidence="12" type="ORF">N0F65_009448</name>
</gene>
<keyword evidence="5" id="KW-0690">Ribosome biogenesis</keyword>
<feature type="region of interest" description="Disordered" evidence="8">
    <location>
        <begin position="278"/>
        <end position="302"/>
    </location>
</feature>
<comment type="subcellular location">
    <subcellularLocation>
        <location evidence="2">Cytoplasm</location>
    </subcellularLocation>
    <subcellularLocation>
        <location evidence="1">Nucleus</location>
    </subcellularLocation>
</comment>
<organism evidence="12 13">
    <name type="scientific">Lagenidium giganteum</name>
    <dbReference type="NCBI Taxonomy" id="4803"/>
    <lineage>
        <taxon>Eukaryota</taxon>
        <taxon>Sar</taxon>
        <taxon>Stramenopiles</taxon>
        <taxon>Oomycota</taxon>
        <taxon>Peronosporomycetes</taxon>
        <taxon>Pythiales</taxon>
        <taxon>Pythiaceae</taxon>
    </lineage>
</organism>
<comment type="caution">
    <text evidence="12">The sequence shown here is derived from an EMBL/GenBank/DDBJ whole genome shotgun (WGS) entry which is preliminary data.</text>
</comment>
<dbReference type="GO" id="GO:0005737">
    <property type="term" value="C:cytoplasm"/>
    <property type="evidence" value="ECO:0007669"/>
    <property type="project" value="UniProtKB-SubCell"/>
</dbReference>
<dbReference type="Gene3D" id="3.30.70.240">
    <property type="match status" value="1"/>
</dbReference>
<evidence type="ECO:0000256" key="5">
    <source>
        <dbReference type="ARBA" id="ARBA00022517"/>
    </source>
</evidence>
<dbReference type="AlphaFoldDB" id="A0AAV2ZCT3"/>